<evidence type="ECO:0000256" key="2">
    <source>
        <dbReference type="PROSITE-ProRule" id="PRU00335"/>
    </source>
</evidence>
<dbReference type="PANTHER" id="PTHR30055:SF237">
    <property type="entry name" value="TRANSCRIPTIONAL REPRESSOR MCE3R"/>
    <property type="match status" value="1"/>
</dbReference>
<dbReference type="InterPro" id="IPR041490">
    <property type="entry name" value="KstR2_TetR_C"/>
</dbReference>
<dbReference type="InterPro" id="IPR036271">
    <property type="entry name" value="Tet_transcr_reg_TetR-rel_C_sf"/>
</dbReference>
<protein>
    <submittedName>
        <fullName evidence="4">TetR family transcriptional regulator</fullName>
    </submittedName>
</protein>
<evidence type="ECO:0000313" key="4">
    <source>
        <dbReference type="EMBL" id="MBM2619692.1"/>
    </source>
</evidence>
<dbReference type="PRINTS" id="PR00455">
    <property type="entry name" value="HTHTETR"/>
</dbReference>
<dbReference type="Pfam" id="PF00440">
    <property type="entry name" value="TetR_N"/>
    <property type="match status" value="1"/>
</dbReference>
<evidence type="ECO:0000259" key="3">
    <source>
        <dbReference type="PROSITE" id="PS50977"/>
    </source>
</evidence>
<keyword evidence="5" id="KW-1185">Reference proteome</keyword>
<dbReference type="PANTHER" id="PTHR30055">
    <property type="entry name" value="HTH-TYPE TRANSCRIPTIONAL REGULATOR RUTR"/>
    <property type="match status" value="1"/>
</dbReference>
<dbReference type="SUPFAM" id="SSF46689">
    <property type="entry name" value="Homeodomain-like"/>
    <property type="match status" value="1"/>
</dbReference>
<gene>
    <name evidence="4" type="ORF">JIG36_29710</name>
</gene>
<dbReference type="InterPro" id="IPR050109">
    <property type="entry name" value="HTH-type_TetR-like_transc_reg"/>
</dbReference>
<keyword evidence="1 2" id="KW-0238">DNA-binding</keyword>
<name>A0ABS2AIL9_9ACTN</name>
<evidence type="ECO:0000256" key="1">
    <source>
        <dbReference type="ARBA" id="ARBA00023125"/>
    </source>
</evidence>
<accession>A0ABS2AIL9</accession>
<feature type="domain" description="HTH tetR-type" evidence="3">
    <location>
        <begin position="27"/>
        <end position="87"/>
    </location>
</feature>
<dbReference type="EMBL" id="JAENHP010000011">
    <property type="protein sequence ID" value="MBM2619692.1"/>
    <property type="molecule type" value="Genomic_DNA"/>
</dbReference>
<dbReference type="Proteomes" id="UP000632138">
    <property type="component" value="Unassembled WGS sequence"/>
</dbReference>
<reference evidence="4 5" key="1">
    <citation type="submission" date="2021-01" db="EMBL/GenBank/DDBJ databases">
        <title>Actinoplanes sp. nov. LDG1-06 isolated from lichen.</title>
        <authorList>
            <person name="Saeng-In P."/>
            <person name="Phongsopitanun W."/>
            <person name="Kanchanasin P."/>
            <person name="Yuki M."/>
            <person name="Kudo T."/>
            <person name="Ohkuma M."/>
            <person name="Tanasupawat S."/>
        </authorList>
    </citation>
    <scope>NUCLEOTIDE SEQUENCE [LARGE SCALE GENOMIC DNA]</scope>
    <source>
        <strain evidence="4 5">LDG1-06</strain>
    </source>
</reference>
<comment type="caution">
    <text evidence="4">The sequence shown here is derived from an EMBL/GenBank/DDBJ whole genome shotgun (WGS) entry which is preliminary data.</text>
</comment>
<organism evidence="4 5">
    <name type="scientific">Paractinoplanes ovalisporus</name>
    <dbReference type="NCBI Taxonomy" id="2810368"/>
    <lineage>
        <taxon>Bacteria</taxon>
        <taxon>Bacillati</taxon>
        <taxon>Actinomycetota</taxon>
        <taxon>Actinomycetes</taxon>
        <taxon>Micromonosporales</taxon>
        <taxon>Micromonosporaceae</taxon>
        <taxon>Paractinoplanes</taxon>
    </lineage>
</organism>
<dbReference type="RefSeq" id="WP_203379675.1">
    <property type="nucleotide sequence ID" value="NZ_JAENHP010000011.1"/>
</dbReference>
<dbReference type="PROSITE" id="PS50977">
    <property type="entry name" value="HTH_TETR_2"/>
    <property type="match status" value="1"/>
</dbReference>
<evidence type="ECO:0000313" key="5">
    <source>
        <dbReference type="Proteomes" id="UP000632138"/>
    </source>
</evidence>
<dbReference type="SUPFAM" id="SSF48498">
    <property type="entry name" value="Tetracyclin repressor-like, C-terminal domain"/>
    <property type="match status" value="1"/>
</dbReference>
<feature type="DNA-binding region" description="H-T-H motif" evidence="2">
    <location>
        <begin position="50"/>
        <end position="69"/>
    </location>
</feature>
<dbReference type="Pfam" id="PF17932">
    <property type="entry name" value="TetR_C_24"/>
    <property type="match status" value="1"/>
</dbReference>
<dbReference type="InterPro" id="IPR001647">
    <property type="entry name" value="HTH_TetR"/>
</dbReference>
<sequence length="216" mass="24456">MNRPGSTTREAATDPMSTESDWRAYGELDFSRILEAALQAFFEHGYHGTTTRDLARRSGLSVPGVYHYYPSKQDILFDLMNVIIDELLTRSRQALQDAAADPRSQFDALVESLLRFHMYRRTGATVSTAELRSLEPGNRERYVAKRDEQQRMLDQVILDGVREGIFHTPYPKDASRAIASLCVGVASWYRPDGSLPVEALLERYQQIARSIVETAP</sequence>
<dbReference type="InterPro" id="IPR009057">
    <property type="entry name" value="Homeodomain-like_sf"/>
</dbReference>
<dbReference type="Gene3D" id="1.10.357.10">
    <property type="entry name" value="Tetracycline Repressor, domain 2"/>
    <property type="match status" value="1"/>
</dbReference>
<proteinExistence type="predicted"/>